<accession>A0AA36G362</accession>
<keyword evidence="4" id="KW-0472">Membrane</keyword>
<evidence type="ECO:0000256" key="3">
    <source>
        <dbReference type="SAM" id="MobiDB-lite"/>
    </source>
</evidence>
<evidence type="ECO:0000259" key="5">
    <source>
        <dbReference type="Pfam" id="PF00135"/>
    </source>
</evidence>
<proteinExistence type="inferred from homology"/>
<comment type="caution">
    <text evidence="6">The sequence shown here is derived from an EMBL/GenBank/DDBJ whole genome shotgun (WGS) entry which is preliminary data.</text>
</comment>
<keyword evidence="4" id="KW-1133">Transmembrane helix</keyword>
<dbReference type="SUPFAM" id="SSF53474">
    <property type="entry name" value="alpha/beta-Hydrolases"/>
    <property type="match status" value="1"/>
</dbReference>
<sequence>MVRLRSAPRLFLSCEEILYLIGWLVGLTWAADLRSVNTGWGILRGEVVSPGAEDLPPVAQYLGIPYGVAPTGQYRFNMAISAAKWTNAAKDARGLASVCMQAGLPELSVNRAFEHTSAQRFDYIHKLLPRLKQQSEDCLYLNLYVPERLEITIRESLLPVLVIVHGDDYGWNSGNPYNGTILAAHGQMIVVTLNYRLGVFGFLGRCESSSCQGNSGISDLVSALKMLSGILPAFGGDPKAVTLLGWGSGASLVSLLMASPLTQPSRRLFQRAVLLDGSALAPWAMSHNPQPFFMELADKLGCSGKNSTSQFQGGIEAMVRCMQDHTAESVSKAAQKIDVPTFLSAFAPIVDGQLIPNRPRHSFNEFGSLFREIDLLVGTTSHPAHQFLSNDDLKNGLSAERREKIFRTLVRNLYDFHRSEILSAIINEYTDWDNPQDHPKSIRNGVLGALSDVLYNAPLIETLRMHSSDEQRGQGKSFMFVFGHETRAWSSEQPNSGVRGSLSGDHIPYLLGYPLFKGEKEDRLYSGFSPEDKGLSKVMMQYLANFVKSGDPSKPQGMTRTSSIEERFHSIAWPQFDQPNREAYLEITDRPRVKNYYRNAQVGFWTGLVPQLHNSGKEGTGIPDDHHLLPRHFAKESFYGKVRPYGGYANEPFPPPPMPPSPPPKDIKKATPPPMQSSTGQPTPAPVTTAHYGSYLTYILAIGTGMLLLNICVLIMICRQCDKTRNTKKKLQLQYQTYASNHALGASDGLTFGLNSPEPLLAASHKHSQSGLRTGVSPTCPRHGRAAIALHGSRGNSLISAGTGPPTLEEIQV</sequence>
<evidence type="ECO:0000256" key="4">
    <source>
        <dbReference type="SAM" id="Phobius"/>
    </source>
</evidence>
<dbReference type="Gene3D" id="3.40.50.1820">
    <property type="entry name" value="alpha/beta hydrolase"/>
    <property type="match status" value="1"/>
</dbReference>
<dbReference type="InterPro" id="IPR051093">
    <property type="entry name" value="Neuroligin/BSAL"/>
</dbReference>
<keyword evidence="2" id="KW-0732">Signal</keyword>
<dbReference type="InterPro" id="IPR029058">
    <property type="entry name" value="AB_hydrolase_fold"/>
</dbReference>
<feature type="non-terminal residue" evidence="6">
    <location>
        <position position="1"/>
    </location>
</feature>
<reference evidence="6" key="1">
    <citation type="submission" date="2023-06" db="EMBL/GenBank/DDBJ databases">
        <authorList>
            <person name="Delattre M."/>
        </authorList>
    </citation>
    <scope>NUCLEOTIDE SEQUENCE</scope>
    <source>
        <strain evidence="6">AF72</strain>
    </source>
</reference>
<dbReference type="FunFam" id="3.40.50.1820:FF:000271">
    <property type="entry name" value="Neuroligin-1"/>
    <property type="match status" value="1"/>
</dbReference>
<dbReference type="Proteomes" id="UP001177023">
    <property type="component" value="Unassembled WGS sequence"/>
</dbReference>
<name>A0AA36G362_9BILA</name>
<gene>
    <name evidence="6" type="ORF">MSPICULIGERA_LOCUS12553</name>
</gene>
<dbReference type="AlphaFoldDB" id="A0AA36G362"/>
<dbReference type="InterPro" id="IPR002018">
    <property type="entry name" value="CarbesteraseB"/>
</dbReference>
<dbReference type="PANTHER" id="PTHR43903">
    <property type="entry name" value="NEUROLIGIN"/>
    <property type="match status" value="1"/>
</dbReference>
<feature type="domain" description="Carboxylesterase type B" evidence="5">
    <location>
        <begin position="34"/>
        <end position="605"/>
    </location>
</feature>
<dbReference type="EMBL" id="CATQJA010002628">
    <property type="protein sequence ID" value="CAJ0574213.1"/>
    <property type="molecule type" value="Genomic_DNA"/>
</dbReference>
<organism evidence="6 7">
    <name type="scientific">Mesorhabditis spiculigera</name>
    <dbReference type="NCBI Taxonomy" id="96644"/>
    <lineage>
        <taxon>Eukaryota</taxon>
        <taxon>Metazoa</taxon>
        <taxon>Ecdysozoa</taxon>
        <taxon>Nematoda</taxon>
        <taxon>Chromadorea</taxon>
        <taxon>Rhabditida</taxon>
        <taxon>Rhabditina</taxon>
        <taxon>Rhabditomorpha</taxon>
        <taxon>Rhabditoidea</taxon>
        <taxon>Rhabditidae</taxon>
        <taxon>Mesorhabditinae</taxon>
        <taxon>Mesorhabditis</taxon>
    </lineage>
</organism>
<evidence type="ECO:0000313" key="6">
    <source>
        <dbReference type="EMBL" id="CAJ0574213.1"/>
    </source>
</evidence>
<evidence type="ECO:0000256" key="1">
    <source>
        <dbReference type="ARBA" id="ARBA00005964"/>
    </source>
</evidence>
<protein>
    <recommendedName>
        <fullName evidence="5">Carboxylesterase type B domain-containing protein</fullName>
    </recommendedName>
</protein>
<dbReference type="InterPro" id="IPR019819">
    <property type="entry name" value="Carboxylesterase_B_CS"/>
</dbReference>
<feature type="transmembrane region" description="Helical" evidence="4">
    <location>
        <begin position="695"/>
        <end position="718"/>
    </location>
</feature>
<keyword evidence="7" id="KW-1185">Reference proteome</keyword>
<evidence type="ECO:0000313" key="7">
    <source>
        <dbReference type="Proteomes" id="UP001177023"/>
    </source>
</evidence>
<dbReference type="Pfam" id="PF00135">
    <property type="entry name" value="COesterase"/>
    <property type="match status" value="1"/>
</dbReference>
<keyword evidence="4" id="KW-0812">Transmembrane</keyword>
<feature type="region of interest" description="Disordered" evidence="3">
    <location>
        <begin position="649"/>
        <end position="685"/>
    </location>
</feature>
<dbReference type="PROSITE" id="PS00941">
    <property type="entry name" value="CARBOXYLESTERASE_B_2"/>
    <property type="match status" value="1"/>
</dbReference>
<comment type="similarity">
    <text evidence="1">Belongs to the type-B carboxylesterase/lipase family.</text>
</comment>
<feature type="compositionally biased region" description="Pro residues" evidence="3">
    <location>
        <begin position="652"/>
        <end position="664"/>
    </location>
</feature>
<evidence type="ECO:0000256" key="2">
    <source>
        <dbReference type="ARBA" id="ARBA00022729"/>
    </source>
</evidence>